<dbReference type="InterPro" id="IPR026866">
    <property type="entry name" value="CR006_AAA"/>
</dbReference>
<dbReference type="SUPFAM" id="SSF52540">
    <property type="entry name" value="P-loop containing nucleoside triphosphate hydrolases"/>
    <property type="match status" value="1"/>
</dbReference>
<dbReference type="Pfam" id="PF13166">
    <property type="entry name" value="AAA_13"/>
    <property type="match status" value="1"/>
</dbReference>
<dbReference type="PANTHER" id="PTHR32114">
    <property type="entry name" value="ABC TRANSPORTER ABCH.3"/>
    <property type="match status" value="1"/>
</dbReference>
<dbReference type="OrthoDB" id="387760at2157"/>
<dbReference type="RefSeq" id="WP_069585686.1">
    <property type="nucleotide sequence ID" value="NZ_LMVM01000003.1"/>
</dbReference>
<comment type="caution">
    <text evidence="4">The sequence shown here is derived from an EMBL/GenBank/DDBJ whole genome shotgun (WGS) entry which is preliminary data.</text>
</comment>
<evidence type="ECO:0000313" key="5">
    <source>
        <dbReference type="Proteomes" id="UP000217784"/>
    </source>
</evidence>
<protein>
    <recommendedName>
        <fullName evidence="3">Protein CR006 P-loop domain-containing protein</fullName>
    </recommendedName>
</protein>
<gene>
    <name evidence="4" type="ORF">ASJ80_08915</name>
</gene>
<dbReference type="Proteomes" id="UP000217784">
    <property type="component" value="Unassembled WGS sequence"/>
</dbReference>
<feature type="coiled-coil region" evidence="2">
    <location>
        <begin position="289"/>
        <end position="345"/>
    </location>
</feature>
<reference evidence="4 5" key="1">
    <citation type="journal article" date="2017" name="BMC Genomics">
        <title>Genomic analysis of methanogenic archaea reveals a shift towards energy conservation.</title>
        <authorList>
            <person name="Gilmore S.P."/>
            <person name="Henske J.K."/>
            <person name="Sexton J.A."/>
            <person name="Solomon K.V."/>
            <person name="Seppala S."/>
            <person name="Yoo J.I."/>
            <person name="Huyett L.M."/>
            <person name="Pressman A."/>
            <person name="Cogan J.Z."/>
            <person name="Kivenson V."/>
            <person name="Peng X."/>
            <person name="Tan Y."/>
            <person name="Valentine D.L."/>
            <person name="O'Malley M.A."/>
        </authorList>
    </citation>
    <scope>NUCLEOTIDE SEQUENCE [LARGE SCALE GENOMIC DNA]</scope>
    <source>
        <strain evidence="4 5">M.o.H.</strain>
    </source>
</reference>
<dbReference type="Gene3D" id="3.40.50.300">
    <property type="entry name" value="P-loop containing nucleotide triphosphate hydrolases"/>
    <property type="match status" value="1"/>
</dbReference>
<dbReference type="Gene3D" id="1.10.287.510">
    <property type="entry name" value="Helix hairpin bin"/>
    <property type="match status" value="1"/>
</dbReference>
<accession>A0A2A2H8M7</accession>
<dbReference type="AlphaFoldDB" id="A0A2A2H8M7"/>
<name>A0A2A2H8M7_METBR</name>
<feature type="coiled-coil region" evidence="2">
    <location>
        <begin position="137"/>
        <end position="182"/>
    </location>
</feature>
<sequence>MAIDLKLDVENFGPHTNLQYQGRISSVKIGMFANNGVGKTFISRAFRLASPLNGSKTSNNILTTNQTEGKFIFELDNPNDSVKQTRNLEITLVKDSKPIINNDTGYLFHVFNSDYVTDNLELNNYNPPSDDIQGYILGEANIDVTKENLELEKLKKQQVIIHDKIKEAIEKAIKDLDTLKINKNTKEYKNITFERVIEGIIVEERESFDSLKDMHQKLKSMPDDTKDVPIIYYTIDSSVLNDIESPLCTAFDKSTLHQNFVDEIKSKQDFIEHGLNLHRSNKEYCPFCKQNLNENAIEIINQYNQYIQDSEAKAIKQIENTIKKLEKLKSDIQKYHNDFNEINTKFNKVKTYLPSQKNELKSLDDNEPILSKIEEIIEMFITKKDDIAFTDFDFKEQINDINHYLEQLKQDLKEHVEEINALNNTKNSIKNEKLQLNKRLCNARYLDILKEQKTNVQESESLDSEISDLDSDIKEKERKTKIDKKQKVIESLKYFLNFFFHEKYSFDEENFCIKFKDEILSDNATHVLSDGEKGIVAFCYYLATVHTIIEKKEDYKNLFFVIDDPISSMDFHFVYAVAQSIRKINKHLALESNDRFIILTHNLEFMNLLMRNKVVKEKYILKKSIISKWTKESMLPYENHLSDILKISKREEPPSHTTPNSIRHVLETICKFENRDKNIGDFMSENQKLENNGYIYSVMQDLSHGVLRSQPPVTDEDVIDACTVVIDFISDKYQGQIEGLT</sequence>
<organism evidence="4 5">
    <name type="scientific">Methanobacterium bryantii</name>
    <dbReference type="NCBI Taxonomy" id="2161"/>
    <lineage>
        <taxon>Archaea</taxon>
        <taxon>Methanobacteriati</taxon>
        <taxon>Methanobacteriota</taxon>
        <taxon>Methanomada group</taxon>
        <taxon>Methanobacteria</taxon>
        <taxon>Methanobacteriales</taxon>
        <taxon>Methanobacteriaceae</taxon>
        <taxon>Methanobacterium</taxon>
    </lineage>
</organism>
<evidence type="ECO:0000256" key="1">
    <source>
        <dbReference type="ARBA" id="ARBA00023054"/>
    </source>
</evidence>
<keyword evidence="5" id="KW-1185">Reference proteome</keyword>
<dbReference type="SUPFAM" id="SSF75712">
    <property type="entry name" value="Rad50 coiled-coil Zn hook"/>
    <property type="match status" value="1"/>
</dbReference>
<evidence type="ECO:0000256" key="2">
    <source>
        <dbReference type="SAM" id="Coils"/>
    </source>
</evidence>
<evidence type="ECO:0000259" key="3">
    <source>
        <dbReference type="Pfam" id="PF13166"/>
    </source>
</evidence>
<dbReference type="EMBL" id="LMVM01000003">
    <property type="protein sequence ID" value="PAV05620.1"/>
    <property type="molecule type" value="Genomic_DNA"/>
</dbReference>
<dbReference type="PANTHER" id="PTHR32114:SF2">
    <property type="entry name" value="ABC TRANSPORTER ABCH.3"/>
    <property type="match status" value="1"/>
</dbReference>
<feature type="domain" description="Protein CR006 P-loop" evidence="3">
    <location>
        <begin position="34"/>
        <end position="716"/>
    </location>
</feature>
<feature type="coiled-coil region" evidence="2">
    <location>
        <begin position="398"/>
        <end position="479"/>
    </location>
</feature>
<evidence type="ECO:0000313" key="4">
    <source>
        <dbReference type="EMBL" id="PAV05620.1"/>
    </source>
</evidence>
<keyword evidence="1 2" id="KW-0175">Coiled coil</keyword>
<dbReference type="InterPro" id="IPR027417">
    <property type="entry name" value="P-loop_NTPase"/>
</dbReference>
<proteinExistence type="predicted"/>